<dbReference type="AlphaFoldDB" id="A0A6J6ZC98"/>
<evidence type="ECO:0000313" key="7">
    <source>
        <dbReference type="EMBL" id="CAB4818314.1"/>
    </source>
</evidence>
<reference evidence="7" key="1">
    <citation type="submission" date="2020-05" db="EMBL/GenBank/DDBJ databases">
        <authorList>
            <person name="Chiriac C."/>
            <person name="Salcher M."/>
            <person name="Ghai R."/>
            <person name="Kavagutti S V."/>
        </authorList>
    </citation>
    <scope>NUCLEOTIDE SEQUENCE</scope>
</reference>
<dbReference type="PROSITE" id="PS00624">
    <property type="entry name" value="GMC_OXRED_2"/>
    <property type="match status" value="1"/>
</dbReference>
<evidence type="ECO:0000256" key="2">
    <source>
        <dbReference type="ARBA" id="ARBA00010790"/>
    </source>
</evidence>
<evidence type="ECO:0000259" key="5">
    <source>
        <dbReference type="PROSITE" id="PS00624"/>
    </source>
</evidence>
<accession>A0A6J6ZC98</accession>
<feature type="domain" description="Glucose-methanol-choline oxidoreductase N-terminal" evidence="5">
    <location>
        <begin position="253"/>
        <end position="267"/>
    </location>
</feature>
<dbReference type="PANTHER" id="PTHR11552">
    <property type="entry name" value="GLUCOSE-METHANOL-CHOLINE GMC OXIDOREDUCTASE"/>
    <property type="match status" value="1"/>
</dbReference>
<dbReference type="Gene3D" id="3.30.410.40">
    <property type="match status" value="1"/>
</dbReference>
<organism evidence="7">
    <name type="scientific">freshwater metagenome</name>
    <dbReference type="NCBI Taxonomy" id="449393"/>
    <lineage>
        <taxon>unclassified sequences</taxon>
        <taxon>metagenomes</taxon>
        <taxon>ecological metagenomes</taxon>
    </lineage>
</organism>
<dbReference type="InterPro" id="IPR007867">
    <property type="entry name" value="GMC_OxRtase_C"/>
</dbReference>
<dbReference type="InterPro" id="IPR012132">
    <property type="entry name" value="GMC_OxRdtase"/>
</dbReference>
<proteinExistence type="inferred from homology"/>
<dbReference type="GO" id="GO:0050660">
    <property type="term" value="F:flavin adenine dinucleotide binding"/>
    <property type="evidence" value="ECO:0007669"/>
    <property type="project" value="InterPro"/>
</dbReference>
<comment type="similarity">
    <text evidence="2">Belongs to the GMC oxidoreductase family.</text>
</comment>
<gene>
    <name evidence="6" type="ORF">UFOPK2754_01306</name>
    <name evidence="7" type="ORF">UFOPK3139_00533</name>
    <name evidence="8" type="ORF">UFOPK3543_01864</name>
    <name evidence="9" type="ORF">UFOPK3967_02643</name>
</gene>
<dbReference type="Pfam" id="PF05199">
    <property type="entry name" value="GMC_oxred_C"/>
    <property type="match status" value="1"/>
</dbReference>
<dbReference type="GO" id="GO:0016614">
    <property type="term" value="F:oxidoreductase activity, acting on CH-OH group of donors"/>
    <property type="evidence" value="ECO:0007669"/>
    <property type="project" value="InterPro"/>
</dbReference>
<dbReference type="InterPro" id="IPR000172">
    <property type="entry name" value="GMC_OxRdtase_N"/>
</dbReference>
<dbReference type="EMBL" id="CAEZYR010000041">
    <property type="protein sequence ID" value="CAB4742948.1"/>
    <property type="molecule type" value="Genomic_DNA"/>
</dbReference>
<dbReference type="PANTHER" id="PTHR11552:SF147">
    <property type="entry name" value="CHOLINE DEHYDROGENASE, MITOCHONDRIAL"/>
    <property type="match status" value="1"/>
</dbReference>
<keyword evidence="4" id="KW-0274">FAD</keyword>
<name>A0A6J6ZC98_9ZZZZ</name>
<dbReference type="EMBL" id="CAFABA010000014">
    <property type="protein sequence ID" value="CAB4818314.1"/>
    <property type="molecule type" value="Genomic_DNA"/>
</dbReference>
<dbReference type="EMBL" id="CAFBOS010000217">
    <property type="protein sequence ID" value="CAB5018976.1"/>
    <property type="molecule type" value="Genomic_DNA"/>
</dbReference>
<dbReference type="SUPFAM" id="SSF51905">
    <property type="entry name" value="FAD/NAD(P)-binding domain"/>
    <property type="match status" value="1"/>
</dbReference>
<sequence>MAYDDIVVGAGTCGAILAARLSEDPGRRVLLVEAGPDYASAATTPADLLYGQVSLVDHDWHYAAEAHASRTIHYPRGKVTGGSSAVNGTIALRGDPDDFEEWTARGLPEWSFDEVLPWYRMLEDDPMGSAVSPEFHGLGGPMPLRRVGHARWQPFHAAFHAACVSAGYPALDDLNGPDSTGVGEFARNKVDGVRMSTALTYLAAARGRPNLTIRPAALVDRVVVEHGRAVGIEIVDGGRRERIEGGRITLAAGAIGSPTILLRSGIGPANALRALGLDVVADRPGVGAVLLDHPSAGLPALPADGVPHDPAVITEIGLRYTTPASSDTNDMQLCFTTLLDLEQMRGFMPDPMPMLMVGAVLMRPASAGTLSLTSADPTASPRVWLNYLDDPADVARLLGAWRLGRDLLRSAEMAPLVGSLLLADAVIDDDDALTAVLREQIATTYHPAGTAPMGRVDDHRAVVDAHGRVHGVEALRVVDAAIMPTSVRSNTNLTCMMLAERIARWMEREH</sequence>
<dbReference type="Pfam" id="PF00732">
    <property type="entry name" value="GMC_oxred_N"/>
    <property type="match status" value="1"/>
</dbReference>
<evidence type="ECO:0000313" key="6">
    <source>
        <dbReference type="EMBL" id="CAB4742948.1"/>
    </source>
</evidence>
<evidence type="ECO:0000256" key="1">
    <source>
        <dbReference type="ARBA" id="ARBA00001974"/>
    </source>
</evidence>
<evidence type="ECO:0000256" key="3">
    <source>
        <dbReference type="ARBA" id="ARBA00022630"/>
    </source>
</evidence>
<comment type="cofactor">
    <cofactor evidence="1">
        <name>FAD</name>
        <dbReference type="ChEBI" id="CHEBI:57692"/>
    </cofactor>
</comment>
<evidence type="ECO:0000313" key="8">
    <source>
        <dbReference type="EMBL" id="CAB4916906.1"/>
    </source>
</evidence>
<dbReference type="EMBL" id="CAFBMH010000074">
    <property type="protein sequence ID" value="CAB4916906.1"/>
    <property type="molecule type" value="Genomic_DNA"/>
</dbReference>
<dbReference type="InterPro" id="IPR036188">
    <property type="entry name" value="FAD/NAD-bd_sf"/>
</dbReference>
<dbReference type="SUPFAM" id="SSF54373">
    <property type="entry name" value="FAD-linked reductases, C-terminal domain"/>
    <property type="match status" value="1"/>
</dbReference>
<keyword evidence="3" id="KW-0285">Flavoprotein</keyword>
<dbReference type="PIRSF" id="PIRSF000137">
    <property type="entry name" value="Alcohol_oxidase"/>
    <property type="match status" value="1"/>
</dbReference>
<evidence type="ECO:0000256" key="4">
    <source>
        <dbReference type="ARBA" id="ARBA00022827"/>
    </source>
</evidence>
<protein>
    <submittedName>
        <fullName evidence="7">Unannotated protein</fullName>
    </submittedName>
</protein>
<evidence type="ECO:0000313" key="9">
    <source>
        <dbReference type="EMBL" id="CAB5018976.1"/>
    </source>
</evidence>
<dbReference type="Gene3D" id="3.50.50.60">
    <property type="entry name" value="FAD/NAD(P)-binding domain"/>
    <property type="match status" value="1"/>
</dbReference>